<gene>
    <name evidence="2" type="ORF">METZ01_LOCUS342610</name>
</gene>
<proteinExistence type="predicted"/>
<reference evidence="2" key="1">
    <citation type="submission" date="2018-05" db="EMBL/GenBank/DDBJ databases">
        <authorList>
            <person name="Lanie J.A."/>
            <person name="Ng W.-L."/>
            <person name="Kazmierczak K.M."/>
            <person name="Andrzejewski T.M."/>
            <person name="Davidsen T.M."/>
            <person name="Wayne K.J."/>
            <person name="Tettelin H."/>
            <person name="Glass J.I."/>
            <person name="Rusch D."/>
            <person name="Podicherti R."/>
            <person name="Tsui H.-C.T."/>
            <person name="Winkler M.E."/>
        </authorList>
    </citation>
    <scope>NUCLEOTIDE SEQUENCE</scope>
</reference>
<evidence type="ECO:0000313" key="2">
    <source>
        <dbReference type="EMBL" id="SVC89756.1"/>
    </source>
</evidence>
<keyword evidence="1" id="KW-1133">Transmembrane helix</keyword>
<name>A0A382QWD2_9ZZZZ</name>
<protein>
    <submittedName>
        <fullName evidence="2">Uncharacterized protein</fullName>
    </submittedName>
</protein>
<keyword evidence="1" id="KW-0812">Transmembrane</keyword>
<evidence type="ECO:0000256" key="1">
    <source>
        <dbReference type="SAM" id="Phobius"/>
    </source>
</evidence>
<dbReference type="EMBL" id="UINC01117373">
    <property type="protein sequence ID" value="SVC89756.1"/>
    <property type="molecule type" value="Genomic_DNA"/>
</dbReference>
<feature type="transmembrane region" description="Helical" evidence="1">
    <location>
        <begin position="20"/>
        <end position="40"/>
    </location>
</feature>
<organism evidence="2">
    <name type="scientific">marine metagenome</name>
    <dbReference type="NCBI Taxonomy" id="408172"/>
    <lineage>
        <taxon>unclassified sequences</taxon>
        <taxon>metagenomes</taxon>
        <taxon>ecological metagenomes</taxon>
    </lineage>
</organism>
<accession>A0A382QWD2</accession>
<keyword evidence="1" id="KW-0472">Membrane</keyword>
<sequence length="43" mass="4962">MLNIFAILVIDPASQALMDLFGFIIHLIFLLCAFFYRTLIDLD</sequence>
<dbReference type="AlphaFoldDB" id="A0A382QWD2"/>